<protein>
    <submittedName>
        <fullName evidence="1">Antibiotic transporter</fullName>
    </submittedName>
</protein>
<dbReference type="InterPro" id="IPR024747">
    <property type="entry name" value="Pyridox_Oxase-rel"/>
</dbReference>
<dbReference type="Proteomes" id="UP001366166">
    <property type="component" value="Chromosome"/>
</dbReference>
<proteinExistence type="predicted"/>
<sequence>MQRPLRKTQKQINEEAQAILERGNILCLALAQGDQPYVVPMNYGCLEGKVYMHTGPKGLKMEILAANPKVSFTVMESVELMSGPNPCKWDTRYRSVVGLGRATLVEDLEAKVAGLAAIARQCGYEGEMDFPPEKVQGLAVICVEIEHLSGKRNQMGE</sequence>
<evidence type="ECO:0000313" key="2">
    <source>
        <dbReference type="Proteomes" id="UP001366166"/>
    </source>
</evidence>
<dbReference type="PANTHER" id="PTHR34071">
    <property type="entry name" value="5-NITROIMIDAZOLE ANTIBIOTICS RESISTANCE PROTEIN, NIMA-FAMILY-RELATED PROTEIN-RELATED"/>
    <property type="match status" value="1"/>
</dbReference>
<accession>A0AAU9F0X2</accession>
<dbReference type="RefSeq" id="WP_338600575.1">
    <property type="nucleotide sequence ID" value="NZ_AP028679.1"/>
</dbReference>
<dbReference type="EMBL" id="AP028679">
    <property type="protein sequence ID" value="BEQ15733.1"/>
    <property type="molecule type" value="Genomic_DNA"/>
</dbReference>
<organism evidence="1 2">
    <name type="scientific">Desulfoferula mesophila</name>
    <dbReference type="NCBI Taxonomy" id="3058419"/>
    <lineage>
        <taxon>Bacteria</taxon>
        <taxon>Pseudomonadati</taxon>
        <taxon>Thermodesulfobacteriota</taxon>
        <taxon>Desulfarculia</taxon>
        <taxon>Desulfarculales</taxon>
        <taxon>Desulfarculaceae</taxon>
        <taxon>Desulfoferula</taxon>
    </lineage>
</organism>
<dbReference type="Pfam" id="PF12900">
    <property type="entry name" value="Pyridox_ox_2"/>
    <property type="match status" value="1"/>
</dbReference>
<evidence type="ECO:0000313" key="1">
    <source>
        <dbReference type="EMBL" id="BEQ15733.1"/>
    </source>
</evidence>
<dbReference type="AlphaFoldDB" id="A0AAU9F0X2"/>
<gene>
    <name evidence="1" type="ORF">FAK_27990</name>
</gene>
<dbReference type="Gene3D" id="2.30.110.10">
    <property type="entry name" value="Electron Transport, Fmn-binding Protein, Chain A"/>
    <property type="match status" value="1"/>
</dbReference>
<name>A0AAU9F0X2_9BACT</name>
<reference evidence="2" key="1">
    <citation type="journal article" date="2023" name="Arch. Microbiol.">
        <title>Desulfoferula mesophilus gen. nov. sp. nov., a mesophilic sulfate-reducing bacterium isolated from a brackish lake sediment.</title>
        <authorList>
            <person name="Watanabe T."/>
            <person name="Yabe T."/>
            <person name="Tsuji J.M."/>
            <person name="Fukui M."/>
        </authorList>
    </citation>
    <scope>NUCLEOTIDE SEQUENCE [LARGE SCALE GENOMIC DNA]</scope>
    <source>
        <strain evidence="2">12FAK</strain>
    </source>
</reference>
<dbReference type="PANTHER" id="PTHR34071:SF2">
    <property type="entry name" value="FLAVIN-NUCLEOTIDE-BINDING PROTEIN"/>
    <property type="match status" value="1"/>
</dbReference>
<keyword evidence="2" id="KW-1185">Reference proteome</keyword>
<dbReference type="SUPFAM" id="SSF50475">
    <property type="entry name" value="FMN-binding split barrel"/>
    <property type="match status" value="1"/>
</dbReference>
<dbReference type="InterPro" id="IPR012349">
    <property type="entry name" value="Split_barrel_FMN-bd"/>
</dbReference>
<dbReference type="KEGG" id="dmp:FAK_27990"/>